<dbReference type="AlphaFoldDB" id="A0A2A6B6R2"/>
<dbReference type="Proteomes" id="UP000005239">
    <property type="component" value="Unassembled WGS sequence"/>
</dbReference>
<accession>A0A8R1YQC4</accession>
<dbReference type="EnsemblMetazoa" id="PPA35438.1">
    <property type="protein sequence ID" value="PPA35438.1"/>
    <property type="gene ID" value="WBGene00273807"/>
</dbReference>
<protein>
    <submittedName>
        <fullName evidence="1">Uncharacterized protein</fullName>
    </submittedName>
</protein>
<reference evidence="2" key="1">
    <citation type="journal article" date="2008" name="Nat. Genet.">
        <title>The Pristionchus pacificus genome provides a unique perspective on nematode lifestyle and parasitism.</title>
        <authorList>
            <person name="Dieterich C."/>
            <person name="Clifton S.W."/>
            <person name="Schuster L.N."/>
            <person name="Chinwalla A."/>
            <person name="Delehaunty K."/>
            <person name="Dinkelacker I."/>
            <person name="Fulton L."/>
            <person name="Fulton R."/>
            <person name="Godfrey J."/>
            <person name="Minx P."/>
            <person name="Mitreva M."/>
            <person name="Roeseler W."/>
            <person name="Tian H."/>
            <person name="Witte H."/>
            <person name="Yang S.P."/>
            <person name="Wilson R.K."/>
            <person name="Sommer R.J."/>
        </authorList>
    </citation>
    <scope>NUCLEOTIDE SEQUENCE [LARGE SCALE GENOMIC DNA]</scope>
    <source>
        <strain evidence="2">PS312</strain>
    </source>
</reference>
<evidence type="ECO:0000313" key="1">
    <source>
        <dbReference type="EnsemblMetazoa" id="PPA35438.1"/>
    </source>
</evidence>
<name>A0A2A6B6R2_PRIPA</name>
<evidence type="ECO:0000313" key="2">
    <source>
        <dbReference type="Proteomes" id="UP000005239"/>
    </source>
</evidence>
<gene>
    <name evidence="1" type="primary">WBGene00273807</name>
</gene>
<accession>A0A2A6B6R2</accession>
<reference evidence="1" key="2">
    <citation type="submission" date="2022-06" db="UniProtKB">
        <authorList>
            <consortium name="EnsemblMetazoa"/>
        </authorList>
    </citation>
    <scope>IDENTIFICATION</scope>
    <source>
        <strain evidence="1">PS312</strain>
    </source>
</reference>
<sequence length="296" mass="35237">MVELINLKMKAIAFEDLSFVERLPREIIWKIFEETPDCILNFRQTSRVLKCFVDEYAVQSISPNLKLDCKMKITMQNYVYYVKRQVYDYDLMDSLRECIGCRVKEVDIVYCEHRFREISIMLKGKKFKRMVFVVATLSDYVAKYIMKFNVVHNNDHLSLIMHKVSVSDPVNILLELSSRFKSLEIKQGYIKKNDNAYLFGLKSVDWAPIILDMFSRRLDKLFMVNTWRIQLSNKDVDILKERLPNIGKKVWFATLYFFPWQPDLEYVCNDHKVKVFNGFVSIIHRSREHELTATHI</sequence>
<organism evidence="1 2">
    <name type="scientific">Pristionchus pacificus</name>
    <name type="common">Parasitic nematode worm</name>
    <dbReference type="NCBI Taxonomy" id="54126"/>
    <lineage>
        <taxon>Eukaryota</taxon>
        <taxon>Metazoa</taxon>
        <taxon>Ecdysozoa</taxon>
        <taxon>Nematoda</taxon>
        <taxon>Chromadorea</taxon>
        <taxon>Rhabditida</taxon>
        <taxon>Rhabditina</taxon>
        <taxon>Diplogasteromorpha</taxon>
        <taxon>Diplogasteroidea</taxon>
        <taxon>Neodiplogasteridae</taxon>
        <taxon>Pristionchus</taxon>
    </lineage>
</organism>
<keyword evidence="2" id="KW-1185">Reference proteome</keyword>
<proteinExistence type="predicted"/>